<keyword evidence="1" id="KW-0812">Transmembrane</keyword>
<name>T1D5R8_9DIPT</name>
<accession>T1D5R8</accession>
<organism evidence="2">
    <name type="scientific">Psorophora albipes</name>
    <dbReference type="NCBI Taxonomy" id="869069"/>
    <lineage>
        <taxon>Eukaryota</taxon>
        <taxon>Metazoa</taxon>
        <taxon>Ecdysozoa</taxon>
        <taxon>Arthropoda</taxon>
        <taxon>Hexapoda</taxon>
        <taxon>Insecta</taxon>
        <taxon>Pterygota</taxon>
        <taxon>Neoptera</taxon>
        <taxon>Endopterygota</taxon>
        <taxon>Diptera</taxon>
        <taxon>Nematocera</taxon>
        <taxon>Culicoidea</taxon>
        <taxon>Culicidae</taxon>
        <taxon>Culicinae</taxon>
        <taxon>Aedini</taxon>
        <taxon>Psorophora</taxon>
    </lineage>
</organism>
<keyword evidence="1" id="KW-1133">Transmembrane helix</keyword>
<feature type="transmembrane region" description="Helical" evidence="1">
    <location>
        <begin position="30"/>
        <end position="55"/>
    </location>
</feature>
<sequence length="82" mass="8930">MLSLTIVVQGCLSLLFSCYFASECECLFDVCLSVCVAAALFCLLYRFSLSLTFLLSIRGLSLSLDGSVFALSSSIKIIEKKN</sequence>
<protein>
    <submittedName>
        <fullName evidence="2">Uncharacterized protein</fullName>
    </submittedName>
</protein>
<keyword evidence="1" id="KW-0472">Membrane</keyword>
<evidence type="ECO:0000256" key="1">
    <source>
        <dbReference type="SAM" id="Phobius"/>
    </source>
</evidence>
<evidence type="ECO:0000313" key="2">
    <source>
        <dbReference type="EMBL" id="JAA94459.1"/>
    </source>
</evidence>
<proteinExistence type="evidence at transcript level"/>
<dbReference type="EMBL" id="GALA01000393">
    <property type="protein sequence ID" value="JAA94459.1"/>
    <property type="molecule type" value="mRNA"/>
</dbReference>
<dbReference type="AlphaFoldDB" id="T1D5R8"/>
<reference evidence="2" key="1">
    <citation type="journal article" date="2013" name="BMC Genomics">
        <title>A deep insight into the sialotranscriptome of the mosquito, Psorophora albipes.</title>
        <authorList>
            <person name="Chagas A.C."/>
            <person name="Calvo E."/>
            <person name="Rios-Velasquez C.M."/>
            <person name="Pessoa F.A."/>
            <person name="Medeiros J.F."/>
            <person name="Ribeiro J.M."/>
        </authorList>
    </citation>
    <scope>NUCLEOTIDE SEQUENCE</scope>
</reference>